<organism evidence="1">
    <name type="scientific">Arundo donax</name>
    <name type="common">Giant reed</name>
    <name type="synonym">Donax arundinaceus</name>
    <dbReference type="NCBI Taxonomy" id="35708"/>
    <lineage>
        <taxon>Eukaryota</taxon>
        <taxon>Viridiplantae</taxon>
        <taxon>Streptophyta</taxon>
        <taxon>Embryophyta</taxon>
        <taxon>Tracheophyta</taxon>
        <taxon>Spermatophyta</taxon>
        <taxon>Magnoliopsida</taxon>
        <taxon>Liliopsida</taxon>
        <taxon>Poales</taxon>
        <taxon>Poaceae</taxon>
        <taxon>PACMAD clade</taxon>
        <taxon>Arundinoideae</taxon>
        <taxon>Arundineae</taxon>
        <taxon>Arundo</taxon>
    </lineage>
</organism>
<dbReference type="EMBL" id="GBRH01279056">
    <property type="protein sequence ID" value="JAD18839.1"/>
    <property type="molecule type" value="Transcribed_RNA"/>
</dbReference>
<reference evidence="1" key="1">
    <citation type="submission" date="2014-09" db="EMBL/GenBank/DDBJ databases">
        <authorList>
            <person name="Magalhaes I.L.F."/>
            <person name="Oliveira U."/>
            <person name="Santos F.R."/>
            <person name="Vidigal T.H.D.A."/>
            <person name="Brescovit A.D."/>
            <person name="Santos A.J."/>
        </authorList>
    </citation>
    <scope>NUCLEOTIDE SEQUENCE</scope>
    <source>
        <tissue evidence="1">Shoot tissue taken approximately 20 cm above the soil surface</tissue>
    </source>
</reference>
<name>A0A0A8XXV4_ARUDO</name>
<proteinExistence type="predicted"/>
<evidence type="ECO:0000313" key="1">
    <source>
        <dbReference type="EMBL" id="JAD18839.1"/>
    </source>
</evidence>
<sequence>MIFVNESETNSAESCPSTFGTSFFSRGFLYPVAMTGFIQENVTNSRVLALPYRHGLPASVCCPTDGIDSGSVMLLSVKVIPVVPPTDIADR</sequence>
<accession>A0A0A8XXV4</accession>
<dbReference type="AlphaFoldDB" id="A0A0A8XXV4"/>
<reference evidence="1" key="2">
    <citation type="journal article" date="2015" name="Data Brief">
        <title>Shoot transcriptome of the giant reed, Arundo donax.</title>
        <authorList>
            <person name="Barrero R.A."/>
            <person name="Guerrero F.D."/>
            <person name="Moolhuijzen P."/>
            <person name="Goolsby J.A."/>
            <person name="Tidwell J."/>
            <person name="Bellgard S.E."/>
            <person name="Bellgard M.I."/>
        </authorList>
    </citation>
    <scope>NUCLEOTIDE SEQUENCE</scope>
    <source>
        <tissue evidence="1">Shoot tissue taken approximately 20 cm above the soil surface</tissue>
    </source>
</reference>
<protein>
    <submittedName>
        <fullName evidence="1">Uncharacterized protein</fullName>
    </submittedName>
</protein>